<dbReference type="AlphaFoldDB" id="D3IVQ2"/>
<protein>
    <submittedName>
        <fullName evidence="2">Uncharacterized protein</fullName>
    </submittedName>
</protein>
<dbReference type="EMBL" id="GQ252881">
    <property type="protein sequence ID" value="ADB85392.1"/>
    <property type="molecule type" value="Genomic_DNA"/>
</dbReference>
<feature type="compositionally biased region" description="Low complexity" evidence="1">
    <location>
        <begin position="37"/>
        <end position="51"/>
    </location>
</feature>
<evidence type="ECO:0000313" key="2">
    <source>
        <dbReference type="EMBL" id="ADB85392.1"/>
    </source>
</evidence>
<feature type="region of interest" description="Disordered" evidence="1">
    <location>
        <begin position="22"/>
        <end position="121"/>
    </location>
</feature>
<sequence>MERGRLMALLPAPGAATLVDAVGCSGRPKRRRSRRQGTPGLPIEPGLLLPPDRSVEITGGSGGRGGARGRKSARVGKIARARGRKRARCSRGRIRREEETHEQATMPSNRENHSSRSLVSR</sequence>
<proteinExistence type="predicted"/>
<reference evidence="2" key="1">
    <citation type="journal article" date="2010" name="J. Integr. Plant Biol.">
        <title>Insights into the bamboo genome: syntenic relationships to rice and sorghum.</title>
        <authorList>
            <person name="Gui Y.J."/>
            <person name="Zhou Y."/>
            <person name="Wang Y."/>
            <person name="Wang S."/>
            <person name="Wang S.Y."/>
            <person name="Hu Y."/>
            <person name="Bo S.P."/>
            <person name="Chen H."/>
            <person name="Zhou C.P."/>
            <person name="Ma N.X."/>
            <person name="Zhang T.Z."/>
            <person name="Fan L.J."/>
        </authorList>
    </citation>
    <scope>NUCLEOTIDE SEQUENCE</scope>
    <source>
        <tissue evidence="2">Shoot</tissue>
    </source>
</reference>
<organism evidence="2">
    <name type="scientific">Phyllostachys edulis</name>
    <name type="common">Tortoise shell bamboo</name>
    <name type="synonym">Bambusa edulis</name>
    <dbReference type="NCBI Taxonomy" id="38705"/>
    <lineage>
        <taxon>Eukaryota</taxon>
        <taxon>Viridiplantae</taxon>
        <taxon>Streptophyta</taxon>
        <taxon>Embryophyta</taxon>
        <taxon>Tracheophyta</taxon>
        <taxon>Spermatophyta</taxon>
        <taxon>Magnoliopsida</taxon>
        <taxon>Liliopsida</taxon>
        <taxon>Poales</taxon>
        <taxon>Poaceae</taxon>
        <taxon>BOP clade</taxon>
        <taxon>Bambusoideae</taxon>
        <taxon>Arundinarodae</taxon>
        <taxon>Arundinarieae</taxon>
        <taxon>Arundinariinae</taxon>
        <taxon>Phyllostachys</taxon>
    </lineage>
</organism>
<name>D3IVQ2_PHYED</name>
<feature type="compositionally biased region" description="Polar residues" evidence="1">
    <location>
        <begin position="103"/>
        <end position="121"/>
    </location>
</feature>
<feature type="compositionally biased region" description="Basic residues" evidence="1">
    <location>
        <begin position="67"/>
        <end position="94"/>
    </location>
</feature>
<accession>D3IVQ2</accession>
<evidence type="ECO:0000256" key="1">
    <source>
        <dbReference type="SAM" id="MobiDB-lite"/>
    </source>
</evidence>